<organism evidence="3 4">
    <name type="scientific">Sorghum bicolor</name>
    <name type="common">Sorghum</name>
    <name type="synonym">Sorghum vulgare</name>
    <dbReference type="NCBI Taxonomy" id="4558"/>
    <lineage>
        <taxon>Eukaryota</taxon>
        <taxon>Viridiplantae</taxon>
        <taxon>Streptophyta</taxon>
        <taxon>Embryophyta</taxon>
        <taxon>Tracheophyta</taxon>
        <taxon>Spermatophyta</taxon>
        <taxon>Magnoliopsida</taxon>
        <taxon>Liliopsida</taxon>
        <taxon>Poales</taxon>
        <taxon>Poaceae</taxon>
        <taxon>PACMAD clade</taxon>
        <taxon>Panicoideae</taxon>
        <taxon>Andropogonodae</taxon>
        <taxon>Andropogoneae</taxon>
        <taxon>Sorghinae</taxon>
        <taxon>Sorghum</taxon>
    </lineage>
</organism>
<evidence type="ECO:0000256" key="1">
    <source>
        <dbReference type="ARBA" id="ARBA00022927"/>
    </source>
</evidence>
<dbReference type="GO" id="GO:0006914">
    <property type="term" value="P:autophagy"/>
    <property type="evidence" value="ECO:0007669"/>
    <property type="project" value="UniProtKB-KW"/>
</dbReference>
<gene>
    <name evidence="3" type="ORF">BDA96_02G100100</name>
</gene>
<dbReference type="PANTHER" id="PTHR12866">
    <property type="entry name" value="UBIQUITIN-LIKE-CONJUGATING ENZYME ATG3"/>
    <property type="match status" value="1"/>
</dbReference>
<evidence type="ECO:0000256" key="2">
    <source>
        <dbReference type="SAM" id="MobiDB-lite"/>
    </source>
</evidence>
<dbReference type="PANTHER" id="PTHR12866:SF2">
    <property type="entry name" value="UBIQUITIN-LIKE-CONJUGATING ENZYME ATG3"/>
    <property type="match status" value="1"/>
</dbReference>
<evidence type="ECO:0000313" key="3">
    <source>
        <dbReference type="EMBL" id="KAG0542395.1"/>
    </source>
</evidence>
<dbReference type="GO" id="GO:0015031">
    <property type="term" value="P:protein transport"/>
    <property type="evidence" value="ECO:0007669"/>
    <property type="project" value="UniProtKB-KW"/>
</dbReference>
<feature type="region of interest" description="Disordered" evidence="2">
    <location>
        <begin position="30"/>
        <end position="69"/>
    </location>
</feature>
<dbReference type="AlphaFoldDB" id="A0A921UT75"/>
<dbReference type="GO" id="GO:0005737">
    <property type="term" value="C:cytoplasm"/>
    <property type="evidence" value="ECO:0007669"/>
    <property type="project" value="UniProtKB-SubCell"/>
</dbReference>
<feature type="region of interest" description="Disordered" evidence="2">
    <location>
        <begin position="141"/>
        <end position="182"/>
    </location>
</feature>
<keyword evidence="1" id="KW-0653">Protein transport</keyword>
<keyword evidence="1" id="KW-0813">Transport</keyword>
<dbReference type="GO" id="GO:0019787">
    <property type="term" value="F:ubiquitin-like protein transferase activity"/>
    <property type="evidence" value="ECO:0007669"/>
    <property type="project" value="InterPro"/>
</dbReference>
<name>A0A921UT75_SORBI</name>
<feature type="compositionally biased region" description="Acidic residues" evidence="2">
    <location>
        <begin position="169"/>
        <end position="178"/>
    </location>
</feature>
<accession>A0A921UT75</accession>
<reference evidence="3" key="2">
    <citation type="submission" date="2020-10" db="EMBL/GenBank/DDBJ databases">
        <authorList>
            <person name="Cooper E.A."/>
            <person name="Brenton Z.W."/>
            <person name="Flinn B.S."/>
            <person name="Jenkins J."/>
            <person name="Shu S."/>
            <person name="Flowers D."/>
            <person name="Luo F."/>
            <person name="Wang Y."/>
            <person name="Xia P."/>
            <person name="Barry K."/>
            <person name="Daum C."/>
            <person name="Lipzen A."/>
            <person name="Yoshinaga Y."/>
            <person name="Schmutz J."/>
            <person name="Saski C."/>
            <person name="Vermerris W."/>
            <person name="Kresovich S."/>
        </authorList>
    </citation>
    <scope>NUCLEOTIDE SEQUENCE</scope>
</reference>
<dbReference type="EMBL" id="CM027681">
    <property type="protein sequence ID" value="KAG0542395.1"/>
    <property type="molecule type" value="Genomic_DNA"/>
</dbReference>
<proteinExistence type="predicted"/>
<sequence>MQVKQSVFGLYKGTVERVTAPRTASAFLEKGVLSVPSSSSPATTSSPSAPASQKGSKPLQDQTHRRQVPHLVLVRGRSEQEEAVSPADKQFLVTRNVPCLRRAISVEGQYDAAGAEVVVEDDQDGEGWLATHGVQAEEEEDIPDMDTFGMGRSDGIKSSIPSYFSGGKEEEEEEDIPDMDNYKDTRADNLAAAERSCIVAEEPEDDNILRTRTYDVSIT</sequence>
<feature type="compositionally biased region" description="Low complexity" evidence="2">
    <location>
        <begin position="36"/>
        <end position="52"/>
    </location>
</feature>
<protein>
    <submittedName>
        <fullName evidence="3">Uncharacterized protein</fullName>
    </submittedName>
</protein>
<evidence type="ECO:0000313" key="4">
    <source>
        <dbReference type="Proteomes" id="UP000807115"/>
    </source>
</evidence>
<reference evidence="3" key="1">
    <citation type="journal article" date="2019" name="BMC Genomics">
        <title>A new reference genome for Sorghum bicolor reveals high levels of sequence similarity between sweet and grain genotypes: implications for the genetics of sugar metabolism.</title>
        <authorList>
            <person name="Cooper E.A."/>
            <person name="Brenton Z.W."/>
            <person name="Flinn B.S."/>
            <person name="Jenkins J."/>
            <person name="Shu S."/>
            <person name="Flowers D."/>
            <person name="Luo F."/>
            <person name="Wang Y."/>
            <person name="Xia P."/>
            <person name="Barry K."/>
            <person name="Daum C."/>
            <person name="Lipzen A."/>
            <person name="Yoshinaga Y."/>
            <person name="Schmutz J."/>
            <person name="Saski C."/>
            <person name="Vermerris W."/>
            <person name="Kresovich S."/>
        </authorList>
    </citation>
    <scope>NUCLEOTIDE SEQUENCE</scope>
</reference>
<comment type="caution">
    <text evidence="3">The sequence shown here is derived from an EMBL/GenBank/DDBJ whole genome shotgun (WGS) entry which is preliminary data.</text>
</comment>
<dbReference type="Proteomes" id="UP000807115">
    <property type="component" value="Chromosome 2"/>
</dbReference>